<dbReference type="STRING" id="98804.BTSPAZIEG_0300"/>
<comment type="similarity">
    <text evidence="2 7">Belongs to the UPF0056 (MarC) family.</text>
</comment>
<accession>A0A160SXM2</accession>
<keyword evidence="3" id="KW-1003">Cell membrane</keyword>
<dbReference type="NCBIfam" id="NF008010">
    <property type="entry name" value="PRK10739.1"/>
    <property type="match status" value="1"/>
</dbReference>
<keyword evidence="4 7" id="KW-0812">Transmembrane</keyword>
<keyword evidence="5 7" id="KW-1133">Transmembrane helix</keyword>
<dbReference type="RefSeq" id="WP_075472772.1">
    <property type="nucleotide sequence ID" value="NZ_CP135003.1"/>
</dbReference>
<feature type="transmembrane region" description="Helical" evidence="7">
    <location>
        <begin position="6"/>
        <end position="29"/>
    </location>
</feature>
<dbReference type="Proteomes" id="UP000243633">
    <property type="component" value="Chromosome 1"/>
</dbReference>
<dbReference type="NCBIfam" id="TIGR00427">
    <property type="entry name" value="NAAT family transporter"/>
    <property type="match status" value="1"/>
</dbReference>
<evidence type="ECO:0000256" key="5">
    <source>
        <dbReference type="ARBA" id="ARBA00022989"/>
    </source>
</evidence>
<proteinExistence type="inferred from homology"/>
<evidence type="ECO:0000256" key="6">
    <source>
        <dbReference type="ARBA" id="ARBA00023136"/>
    </source>
</evidence>
<evidence type="ECO:0000256" key="4">
    <source>
        <dbReference type="ARBA" id="ARBA00022692"/>
    </source>
</evidence>
<organism evidence="8 9">
    <name type="scientific">Buchnera aphidicola subsp. Tuberolachnus salignus</name>
    <dbReference type="NCBI Taxonomy" id="98804"/>
    <lineage>
        <taxon>Bacteria</taxon>
        <taxon>Pseudomonadati</taxon>
        <taxon>Pseudomonadota</taxon>
        <taxon>Gammaproteobacteria</taxon>
        <taxon>Enterobacterales</taxon>
        <taxon>Erwiniaceae</taxon>
        <taxon>Buchnera</taxon>
    </lineage>
</organism>
<dbReference type="PATRIC" id="fig|98804.3.peg.283"/>
<sequence>MFNTILSFTILFFIIMDPLGNLPIFISILKNFSVQKKRMIICRELLLALIIMCFFLFTGENILKILHLKIYSISIAGGLILFLISIKMIFPEYTLPQKNNIMLEEPFLVPLAIPLISGPSLLATLILLSKQYTSKIWYIFSAVIISWCITSIILLSSDFFSKFLGEKGLKAIEKIMGLILIMLSTQMFLDGLKIWIK</sequence>
<evidence type="ECO:0000256" key="2">
    <source>
        <dbReference type="ARBA" id="ARBA00009784"/>
    </source>
</evidence>
<feature type="transmembrane region" description="Helical" evidence="7">
    <location>
        <begin position="175"/>
        <end position="196"/>
    </location>
</feature>
<feature type="transmembrane region" description="Helical" evidence="7">
    <location>
        <begin position="107"/>
        <end position="129"/>
    </location>
</feature>
<dbReference type="GO" id="GO:0005886">
    <property type="term" value="C:plasma membrane"/>
    <property type="evidence" value="ECO:0007669"/>
    <property type="project" value="UniProtKB-SubCell"/>
</dbReference>
<dbReference type="PANTHER" id="PTHR33508">
    <property type="entry name" value="UPF0056 MEMBRANE PROTEIN YHCE"/>
    <property type="match status" value="1"/>
</dbReference>
<feature type="transmembrane region" description="Helical" evidence="7">
    <location>
        <begin position="65"/>
        <end position="86"/>
    </location>
</feature>
<evidence type="ECO:0000313" key="8">
    <source>
        <dbReference type="EMBL" id="CUR53265.1"/>
    </source>
</evidence>
<reference evidence="9" key="1">
    <citation type="submission" date="2015-10" db="EMBL/GenBank/DDBJ databases">
        <authorList>
            <person name="Manzano-Marin A."/>
            <person name="Manzano-Marin A."/>
        </authorList>
    </citation>
    <scope>NUCLEOTIDE SEQUENCE [LARGE SCALE GENOMIC DNA]</scope>
    <source>
        <strain evidence="9">BTs</strain>
    </source>
</reference>
<comment type="subcellular location">
    <subcellularLocation>
        <location evidence="1 7">Cell membrane</location>
        <topology evidence="1 7">Multi-pass membrane protein</topology>
    </subcellularLocation>
</comment>
<dbReference type="AlphaFoldDB" id="A0A160SXM2"/>
<dbReference type="EMBL" id="LN890285">
    <property type="protein sequence ID" value="CUR53265.1"/>
    <property type="molecule type" value="Genomic_DNA"/>
</dbReference>
<keyword evidence="9" id="KW-1185">Reference proteome</keyword>
<evidence type="ECO:0000256" key="3">
    <source>
        <dbReference type="ARBA" id="ARBA00022475"/>
    </source>
</evidence>
<keyword evidence="6 7" id="KW-0472">Membrane</keyword>
<evidence type="ECO:0000313" key="9">
    <source>
        <dbReference type="Proteomes" id="UP000243633"/>
    </source>
</evidence>
<name>A0A160SXM2_BUCTT</name>
<dbReference type="InterPro" id="IPR002771">
    <property type="entry name" value="Multi_antbiot-R_MarC"/>
</dbReference>
<feature type="transmembrane region" description="Helical" evidence="7">
    <location>
        <begin position="135"/>
        <end position="155"/>
    </location>
</feature>
<feature type="transmembrane region" description="Helical" evidence="7">
    <location>
        <begin position="41"/>
        <end position="59"/>
    </location>
</feature>
<gene>
    <name evidence="8" type="primary">yhgN</name>
    <name evidence="8" type="ORF">BTSPAZIEG_0300</name>
</gene>
<evidence type="ECO:0000256" key="7">
    <source>
        <dbReference type="RuleBase" id="RU362048"/>
    </source>
</evidence>
<dbReference type="OrthoDB" id="21094at2"/>
<protein>
    <recommendedName>
        <fullName evidence="7">UPF0056 membrane protein</fullName>
    </recommendedName>
</protein>
<evidence type="ECO:0000256" key="1">
    <source>
        <dbReference type="ARBA" id="ARBA00004651"/>
    </source>
</evidence>
<dbReference type="PANTHER" id="PTHR33508:SF10">
    <property type="entry name" value="UPF0056 INNER MEMBRANE PROTEIN YHGN"/>
    <property type="match status" value="1"/>
</dbReference>
<dbReference type="Pfam" id="PF01914">
    <property type="entry name" value="MarC"/>
    <property type="match status" value="1"/>
</dbReference>